<evidence type="ECO:0000313" key="1">
    <source>
        <dbReference type="EMBL" id="KOF98400.1"/>
    </source>
</evidence>
<reference evidence="1" key="1">
    <citation type="submission" date="2015-07" db="EMBL/GenBank/DDBJ databases">
        <title>MeaNS - Measles Nucleotide Surveillance Program.</title>
        <authorList>
            <person name="Tran T."/>
            <person name="Druce J."/>
        </authorList>
    </citation>
    <scope>NUCLEOTIDE SEQUENCE</scope>
    <source>
        <strain evidence="1">UCB-OBI-ISO-001</strain>
        <tissue evidence="1">Gonad</tissue>
    </source>
</reference>
<sequence>MHARVGIFWKAYGSSLKIMCLKLAETISSRFSLASLTRGAAVQHCREVFFSSSSPRLLSRTHGI</sequence>
<organism evidence="1">
    <name type="scientific">Octopus bimaculoides</name>
    <name type="common">California two-spotted octopus</name>
    <dbReference type="NCBI Taxonomy" id="37653"/>
    <lineage>
        <taxon>Eukaryota</taxon>
        <taxon>Metazoa</taxon>
        <taxon>Spiralia</taxon>
        <taxon>Lophotrochozoa</taxon>
        <taxon>Mollusca</taxon>
        <taxon>Cephalopoda</taxon>
        <taxon>Coleoidea</taxon>
        <taxon>Octopodiformes</taxon>
        <taxon>Octopoda</taxon>
        <taxon>Incirrata</taxon>
        <taxon>Octopodidae</taxon>
        <taxon>Octopus</taxon>
    </lineage>
</organism>
<accession>A0A0L8IBJ7</accession>
<proteinExistence type="predicted"/>
<dbReference type="EMBL" id="KQ416158">
    <property type="protein sequence ID" value="KOF98400.1"/>
    <property type="molecule type" value="Genomic_DNA"/>
</dbReference>
<dbReference type="AlphaFoldDB" id="A0A0L8IBJ7"/>
<name>A0A0L8IBJ7_OCTBM</name>
<gene>
    <name evidence="1" type="ORF">OCBIM_22025547mg</name>
</gene>
<protein>
    <submittedName>
        <fullName evidence="1">Uncharacterized protein</fullName>
    </submittedName>
</protein>